<dbReference type="Proteomes" id="UP000019426">
    <property type="component" value="Chromosome M2/40_rep1"/>
</dbReference>
<dbReference type="eggNOG" id="COG2334">
    <property type="taxonomic scope" value="Bacteria"/>
</dbReference>
<dbReference type="Gene3D" id="3.30.200.20">
    <property type="entry name" value="Phosphorylase Kinase, domain 1"/>
    <property type="match status" value="1"/>
</dbReference>
<sequence length="333" mass="39710">MNNYGYNLDVELFERFNLKVNDLYPLRNVYILYTDKGEKILKKGDWKISEFNFINSSLEYISKNFNRVVKFEKNAKGEYYTNFNGEIYVIMDNLKGLMCEFNNPLHLKIASKGLSELHNAGVGFNTKIKNRNNIGNLEVSLKRYINELKFIHSLINKFDSFTDFDSKVSKEISGYIELGKKSLEGLKKTAYLDLCNEENKITICHHDLAYHNILINEEKAYFVDFDYAIVDLRVHDLCNFINKVEKNFDFNIDKAKLILEEYSKESDLDNRELEVLYYLLMFPYDFYSVCRDYYTRRKNWNDQLFNSKLDRKLSLKDEKNQFLEEFKNMYNIK</sequence>
<evidence type="ECO:0000313" key="1">
    <source>
        <dbReference type="EMBL" id="CDM69456.1"/>
    </source>
</evidence>
<dbReference type="OrthoDB" id="9771902at2"/>
<keyword evidence="2" id="KW-1185">Reference proteome</keyword>
<dbReference type="Pfam" id="PF01633">
    <property type="entry name" value="Choline_kinase"/>
    <property type="match status" value="1"/>
</dbReference>
<gene>
    <name evidence="1" type="ORF">CM240_2319</name>
</gene>
<dbReference type="PATRIC" id="fig|1216932.3.peg.2297"/>
<dbReference type="SUPFAM" id="SSF56112">
    <property type="entry name" value="Protein kinase-like (PK-like)"/>
    <property type="match status" value="1"/>
</dbReference>
<organism evidence="1 2">
    <name type="scientific">Clostridium bornimense</name>
    <dbReference type="NCBI Taxonomy" id="1216932"/>
    <lineage>
        <taxon>Bacteria</taxon>
        <taxon>Bacillati</taxon>
        <taxon>Bacillota</taxon>
        <taxon>Clostridia</taxon>
        <taxon>Eubacteriales</taxon>
        <taxon>Clostridiaceae</taxon>
        <taxon>Clostridium</taxon>
    </lineage>
</organism>
<dbReference type="EMBL" id="HG917868">
    <property type="protein sequence ID" value="CDM69456.1"/>
    <property type="molecule type" value="Genomic_DNA"/>
</dbReference>
<dbReference type="HOGENOM" id="CLU_042636_1_0_9"/>
<dbReference type="PANTHER" id="PTHR39179">
    <property type="entry name" value="SPORE COAT PROTEIN I"/>
    <property type="match status" value="1"/>
</dbReference>
<evidence type="ECO:0000313" key="2">
    <source>
        <dbReference type="Proteomes" id="UP000019426"/>
    </source>
</evidence>
<keyword evidence="1" id="KW-0167">Capsid protein</keyword>
<dbReference type="NCBIfam" id="TIGR02906">
    <property type="entry name" value="spore_CotS"/>
    <property type="match status" value="1"/>
</dbReference>
<dbReference type="InterPro" id="IPR011009">
    <property type="entry name" value="Kinase-like_dom_sf"/>
</dbReference>
<name>W6RXS7_9CLOT</name>
<dbReference type="KEGG" id="clt:CM240_2319"/>
<proteinExistence type="predicted"/>
<reference evidence="1 2" key="1">
    <citation type="submission" date="2013-11" db="EMBL/GenBank/DDBJ databases">
        <title>Complete genome sequence of Clostridum sp. M2/40.</title>
        <authorList>
            <person name="Wibberg D."/>
            <person name="Puehler A."/>
            <person name="Schlueter A."/>
        </authorList>
    </citation>
    <scope>NUCLEOTIDE SEQUENCE [LARGE SCALE GENOMIC DNA]</scope>
    <source>
        <strain evidence="2">M2/40</strain>
    </source>
</reference>
<dbReference type="RefSeq" id="WP_044039271.1">
    <property type="nucleotide sequence ID" value="NZ_HG917868.1"/>
</dbReference>
<dbReference type="STRING" id="1216932.CM240_2319"/>
<dbReference type="InterPro" id="IPR047175">
    <property type="entry name" value="CotS-like"/>
</dbReference>
<dbReference type="Gene3D" id="3.90.1200.10">
    <property type="match status" value="1"/>
</dbReference>
<dbReference type="PANTHER" id="PTHR39179:SF1">
    <property type="entry name" value="SPORE COAT PROTEIN I"/>
    <property type="match status" value="1"/>
</dbReference>
<dbReference type="InterPro" id="IPR014255">
    <property type="entry name" value="Spore_coat_CotS"/>
</dbReference>
<dbReference type="AlphaFoldDB" id="W6RXS7"/>
<protein>
    <submittedName>
        <fullName evidence="1">Spore coat protein</fullName>
    </submittedName>
</protein>
<keyword evidence="1" id="KW-0946">Virion</keyword>
<dbReference type="GO" id="GO:0042601">
    <property type="term" value="C:endospore-forming forespore"/>
    <property type="evidence" value="ECO:0007669"/>
    <property type="project" value="TreeGrafter"/>
</dbReference>
<accession>W6RXS7</accession>